<organism evidence="1">
    <name type="scientific">Vreelandella aquamarina</name>
    <dbReference type="NCBI Taxonomy" id="77097"/>
    <lineage>
        <taxon>Bacteria</taxon>
        <taxon>Pseudomonadati</taxon>
        <taxon>Pseudomonadota</taxon>
        <taxon>Gammaproteobacteria</taxon>
        <taxon>Oceanospirillales</taxon>
        <taxon>Halomonadaceae</taxon>
        <taxon>Vreelandella</taxon>
    </lineage>
</organism>
<evidence type="ECO:0000313" key="1">
    <source>
        <dbReference type="EMBL" id="SEN25915.1"/>
    </source>
</evidence>
<dbReference type="EMBL" id="FODB01000006">
    <property type="protein sequence ID" value="SEN25915.1"/>
    <property type="molecule type" value="Genomic_DNA"/>
</dbReference>
<reference evidence="1" key="1">
    <citation type="submission" date="2016-10" db="EMBL/GenBank/DDBJ databases">
        <authorList>
            <person name="de Groot N.N."/>
        </authorList>
    </citation>
    <scope>NUCLEOTIDE SEQUENCE [LARGE SCALE GENOMIC DNA]</scope>
    <source>
        <strain evidence="1">558</strain>
    </source>
</reference>
<gene>
    <name evidence="1" type="ORF">SAMN04490369_100628</name>
</gene>
<accession>A0A1H8F2H7</accession>
<dbReference type="SUPFAM" id="SSF46689">
    <property type="entry name" value="Homeodomain-like"/>
    <property type="match status" value="1"/>
</dbReference>
<dbReference type="InterPro" id="IPR009057">
    <property type="entry name" value="Homeodomain-like_sf"/>
</dbReference>
<dbReference type="Pfam" id="PF13565">
    <property type="entry name" value="HTH_32"/>
    <property type="match status" value="1"/>
</dbReference>
<dbReference type="Proteomes" id="UP000199493">
    <property type="component" value="Unassembled WGS sequence"/>
</dbReference>
<name>A0A1H8F2H7_9GAMM</name>
<dbReference type="AlphaFoldDB" id="A0A1H8F2H7"/>
<proteinExistence type="predicted"/>
<protein>
    <submittedName>
        <fullName evidence="1">Transposase</fullName>
    </submittedName>
</protein>
<sequence>MRHRFVTPLTTAEQEALMDTYRYAEKPALRRRAHGILLSHKGHTIGQICEILVVTRNTVASWFKAWEAKGLQGLHDRARSGRPPIFDDQEHGRLQELVQEHPHQIKTVRARLLEETGKTSSTATLRRTLKKSAIASSASGAH</sequence>
<dbReference type="STRING" id="77097.SAMN04490369_100628"/>